<accession>A0A1M5ZDD6</accession>
<dbReference type="Gene3D" id="1.10.510.10">
    <property type="entry name" value="Transferase(Phosphotransferase) domain 1"/>
    <property type="match status" value="1"/>
</dbReference>
<evidence type="ECO:0000256" key="2">
    <source>
        <dbReference type="SAM" id="Phobius"/>
    </source>
</evidence>
<evidence type="ECO:0000259" key="3">
    <source>
        <dbReference type="Pfam" id="PF03109"/>
    </source>
</evidence>
<dbReference type="EMBL" id="FQXU01000008">
    <property type="protein sequence ID" value="SHI22194.1"/>
    <property type="molecule type" value="Genomic_DNA"/>
</dbReference>
<evidence type="ECO:0000313" key="4">
    <source>
        <dbReference type="EMBL" id="SHI22194.1"/>
    </source>
</evidence>
<name>A0A1M5ZDD6_9CLOT</name>
<dbReference type="InterPro" id="IPR004147">
    <property type="entry name" value="ABC1_dom"/>
</dbReference>
<keyword evidence="2" id="KW-0812">Transmembrane</keyword>
<dbReference type="Proteomes" id="UP000184241">
    <property type="component" value="Unassembled WGS sequence"/>
</dbReference>
<comment type="similarity">
    <text evidence="1">Belongs to the protein kinase superfamily. ADCK protein kinase family.</text>
</comment>
<dbReference type="InterPro" id="IPR011009">
    <property type="entry name" value="Kinase-like_dom_sf"/>
</dbReference>
<proteinExistence type="inferred from homology"/>
<dbReference type="PANTHER" id="PTHR10566">
    <property type="entry name" value="CHAPERONE-ACTIVITY OF BC1 COMPLEX CABC1 -RELATED"/>
    <property type="match status" value="1"/>
</dbReference>
<dbReference type="SUPFAM" id="SSF56112">
    <property type="entry name" value="Protein kinase-like (PK-like)"/>
    <property type="match status" value="1"/>
</dbReference>
<feature type="transmembrane region" description="Helical" evidence="2">
    <location>
        <begin position="506"/>
        <end position="528"/>
    </location>
</feature>
<keyword evidence="2" id="KW-1133">Transmembrane helix</keyword>
<reference evidence="4 5" key="1">
    <citation type="submission" date="2016-11" db="EMBL/GenBank/DDBJ databases">
        <authorList>
            <person name="Jaros S."/>
            <person name="Januszkiewicz K."/>
            <person name="Wedrychowicz H."/>
        </authorList>
    </citation>
    <scope>NUCLEOTIDE SEQUENCE [LARGE SCALE GENOMIC DNA]</scope>
    <source>
        <strain evidence="4 5">DSM 6191</strain>
    </source>
</reference>
<dbReference type="Pfam" id="PF03109">
    <property type="entry name" value="ABC1"/>
    <property type="match status" value="1"/>
</dbReference>
<sequence>MNRSTFNRFREIIRVLTYYGFGYFVEEKILNKKQKVENFRKAFEDLGPTFIKIGQILSTRPDIISEEYIEELKKLQNDVVKVPIEDIKRTFQEELGRDINECFLEFNEEPIASASVSQVHEGVLKSGVKVVIKVQRPNIKELMSQDMRILMRLTRMAKGKFKETLIDPMEALKEIQNITEKELDFRIEKDNLKRFKRNNRDVVPLHVPEVYDEYSTARILIMEKIEGYKITDKYSLIQDDYELEDISRKLVSIYFKHIFKDGFFHGDPHPGNILVSDNKICFIDFGIMGEISPYLREWFNKVIIALAKKDINKLVDFILAIGIKNGTINKSNLYEDIEGFLDVYLGTSLKNIKISRMLQEIMAISSKNNILMPTDLVILAKSMVIFEGVIAELSPDLDILTMVIAIMGNDSKLFFLNDLSKEDIALKLYKFIESSIELPEKAVSFMDSVKGGRAKINLQINELDKSMDRFSKMVNRMVFSMIISAMIVGSSLIIDYNGAPQFHGVSVIGLFGFFIAAILGVWLVISIIRSGNI</sequence>
<organism evidence="4 5">
    <name type="scientific">Clostridium intestinale DSM 6191</name>
    <dbReference type="NCBI Taxonomy" id="1121320"/>
    <lineage>
        <taxon>Bacteria</taxon>
        <taxon>Bacillati</taxon>
        <taxon>Bacillota</taxon>
        <taxon>Clostridia</taxon>
        <taxon>Eubacteriales</taxon>
        <taxon>Clostridiaceae</taxon>
        <taxon>Clostridium</taxon>
    </lineage>
</organism>
<dbReference type="CDD" id="cd05121">
    <property type="entry name" value="ABC1_ADCK3-like"/>
    <property type="match status" value="1"/>
</dbReference>
<protein>
    <submittedName>
        <fullName evidence="4">Ubiquinone biosynthesis protein</fullName>
    </submittedName>
</protein>
<evidence type="ECO:0000256" key="1">
    <source>
        <dbReference type="ARBA" id="ARBA00009670"/>
    </source>
</evidence>
<evidence type="ECO:0000313" key="5">
    <source>
        <dbReference type="Proteomes" id="UP000184241"/>
    </source>
</evidence>
<feature type="transmembrane region" description="Helical" evidence="2">
    <location>
        <begin position="473"/>
        <end position="494"/>
    </location>
</feature>
<feature type="domain" description="ABC1 atypical kinase-like" evidence="3">
    <location>
        <begin position="74"/>
        <end position="315"/>
    </location>
</feature>
<dbReference type="InterPro" id="IPR050154">
    <property type="entry name" value="UbiB_kinase"/>
</dbReference>
<keyword evidence="4" id="KW-0830">Ubiquinone</keyword>
<gene>
    <name evidence="4" type="ORF">SAMN02745941_02819</name>
</gene>
<keyword evidence="2" id="KW-0472">Membrane</keyword>
<dbReference type="AlphaFoldDB" id="A0A1M5ZDD6"/>
<dbReference type="RefSeq" id="WP_073020366.1">
    <property type="nucleotide sequence ID" value="NZ_FQXU01000008.1"/>
</dbReference>
<dbReference type="PANTHER" id="PTHR10566:SF113">
    <property type="entry name" value="PROTEIN ACTIVITY OF BC1 COMPLEX KINASE 7, CHLOROPLASTIC"/>
    <property type="match status" value="1"/>
</dbReference>